<proteinExistence type="predicted"/>
<protein>
    <submittedName>
        <fullName evidence="1">Uncharacterized protein</fullName>
    </submittedName>
</protein>
<dbReference type="EMBL" id="GBRH01170641">
    <property type="protein sequence ID" value="JAE27255.1"/>
    <property type="molecule type" value="Transcribed_RNA"/>
</dbReference>
<accession>A0A0A9GQ33</accession>
<name>A0A0A9GQ33_ARUDO</name>
<sequence length="51" mass="6192">MIRYAEHECKYLHSGTDRLCLTCVDYIRLFVSWTSFFFFPLFPCGDQRSKY</sequence>
<reference evidence="1" key="1">
    <citation type="submission" date="2014-09" db="EMBL/GenBank/DDBJ databases">
        <authorList>
            <person name="Magalhaes I.L.F."/>
            <person name="Oliveira U."/>
            <person name="Santos F.R."/>
            <person name="Vidigal T.H.D.A."/>
            <person name="Brescovit A.D."/>
            <person name="Santos A.J."/>
        </authorList>
    </citation>
    <scope>NUCLEOTIDE SEQUENCE</scope>
    <source>
        <tissue evidence="1">Shoot tissue taken approximately 20 cm above the soil surface</tissue>
    </source>
</reference>
<dbReference type="AlphaFoldDB" id="A0A0A9GQ33"/>
<reference evidence="1" key="2">
    <citation type="journal article" date="2015" name="Data Brief">
        <title>Shoot transcriptome of the giant reed, Arundo donax.</title>
        <authorList>
            <person name="Barrero R.A."/>
            <person name="Guerrero F.D."/>
            <person name="Moolhuijzen P."/>
            <person name="Goolsby J.A."/>
            <person name="Tidwell J."/>
            <person name="Bellgard S.E."/>
            <person name="Bellgard M.I."/>
        </authorList>
    </citation>
    <scope>NUCLEOTIDE SEQUENCE</scope>
    <source>
        <tissue evidence="1">Shoot tissue taken approximately 20 cm above the soil surface</tissue>
    </source>
</reference>
<organism evidence="1">
    <name type="scientific">Arundo donax</name>
    <name type="common">Giant reed</name>
    <name type="synonym">Donax arundinaceus</name>
    <dbReference type="NCBI Taxonomy" id="35708"/>
    <lineage>
        <taxon>Eukaryota</taxon>
        <taxon>Viridiplantae</taxon>
        <taxon>Streptophyta</taxon>
        <taxon>Embryophyta</taxon>
        <taxon>Tracheophyta</taxon>
        <taxon>Spermatophyta</taxon>
        <taxon>Magnoliopsida</taxon>
        <taxon>Liliopsida</taxon>
        <taxon>Poales</taxon>
        <taxon>Poaceae</taxon>
        <taxon>PACMAD clade</taxon>
        <taxon>Arundinoideae</taxon>
        <taxon>Arundineae</taxon>
        <taxon>Arundo</taxon>
    </lineage>
</organism>
<evidence type="ECO:0000313" key="1">
    <source>
        <dbReference type="EMBL" id="JAE27255.1"/>
    </source>
</evidence>